<reference evidence="1 2" key="1">
    <citation type="journal article" date="2018" name="Front. Plant Sci.">
        <title>Red Clover (Trifolium pratense) and Zigzag Clover (T. medium) - A Picture of Genomic Similarities and Differences.</title>
        <authorList>
            <person name="Dluhosova J."/>
            <person name="Istvanek J."/>
            <person name="Nedelnik J."/>
            <person name="Repkova J."/>
        </authorList>
    </citation>
    <scope>NUCLEOTIDE SEQUENCE [LARGE SCALE GENOMIC DNA]</scope>
    <source>
        <strain evidence="2">cv. 10/8</strain>
        <tissue evidence="1">Leaf</tissue>
    </source>
</reference>
<proteinExistence type="predicted"/>
<name>A0A392U6W0_9FABA</name>
<dbReference type="AlphaFoldDB" id="A0A392U6W0"/>
<protein>
    <submittedName>
        <fullName evidence="1">Uncharacterized protein</fullName>
    </submittedName>
</protein>
<comment type="caution">
    <text evidence="1">The sequence shown here is derived from an EMBL/GenBank/DDBJ whole genome shotgun (WGS) entry which is preliminary data.</text>
</comment>
<feature type="non-terminal residue" evidence="1">
    <location>
        <position position="1"/>
    </location>
</feature>
<dbReference type="EMBL" id="LXQA010743680">
    <property type="protein sequence ID" value="MCI68818.1"/>
    <property type="molecule type" value="Genomic_DNA"/>
</dbReference>
<evidence type="ECO:0000313" key="1">
    <source>
        <dbReference type="EMBL" id="MCI68818.1"/>
    </source>
</evidence>
<evidence type="ECO:0000313" key="2">
    <source>
        <dbReference type="Proteomes" id="UP000265520"/>
    </source>
</evidence>
<keyword evidence="2" id="KW-1185">Reference proteome</keyword>
<accession>A0A392U6W0</accession>
<sequence length="30" mass="3573">FQLGFWAIGQKIDHLRPETFQPHGYSQSQR</sequence>
<dbReference type="Proteomes" id="UP000265520">
    <property type="component" value="Unassembled WGS sequence"/>
</dbReference>
<organism evidence="1 2">
    <name type="scientific">Trifolium medium</name>
    <dbReference type="NCBI Taxonomy" id="97028"/>
    <lineage>
        <taxon>Eukaryota</taxon>
        <taxon>Viridiplantae</taxon>
        <taxon>Streptophyta</taxon>
        <taxon>Embryophyta</taxon>
        <taxon>Tracheophyta</taxon>
        <taxon>Spermatophyta</taxon>
        <taxon>Magnoliopsida</taxon>
        <taxon>eudicotyledons</taxon>
        <taxon>Gunneridae</taxon>
        <taxon>Pentapetalae</taxon>
        <taxon>rosids</taxon>
        <taxon>fabids</taxon>
        <taxon>Fabales</taxon>
        <taxon>Fabaceae</taxon>
        <taxon>Papilionoideae</taxon>
        <taxon>50 kb inversion clade</taxon>
        <taxon>NPAAA clade</taxon>
        <taxon>Hologalegina</taxon>
        <taxon>IRL clade</taxon>
        <taxon>Trifolieae</taxon>
        <taxon>Trifolium</taxon>
    </lineage>
</organism>